<feature type="domain" description="Flagellin C-terminal" evidence="4">
    <location>
        <begin position="42"/>
        <end position="127"/>
    </location>
</feature>
<dbReference type="SUPFAM" id="SSF64518">
    <property type="entry name" value="Phase 1 flagellin"/>
    <property type="match status" value="1"/>
</dbReference>
<evidence type="ECO:0000256" key="3">
    <source>
        <dbReference type="ARBA" id="ARBA00023143"/>
    </source>
</evidence>
<keyword evidence="6" id="KW-1185">Reference proteome</keyword>
<name>A0ABR6WKQ1_9FIRM</name>
<dbReference type="InterPro" id="IPR046358">
    <property type="entry name" value="Flagellin_C"/>
</dbReference>
<comment type="subcellular location">
    <subcellularLocation>
        <location evidence="1">Bacterial flagellum</location>
    </subcellularLocation>
</comment>
<keyword evidence="3" id="KW-0975">Bacterial flagellum</keyword>
<evidence type="ECO:0000259" key="4">
    <source>
        <dbReference type="Pfam" id="PF00700"/>
    </source>
</evidence>
<dbReference type="PANTHER" id="PTHR42792:SF2">
    <property type="entry name" value="FLAGELLIN"/>
    <property type="match status" value="1"/>
</dbReference>
<proteinExistence type="inferred from homology"/>
<evidence type="ECO:0000256" key="2">
    <source>
        <dbReference type="ARBA" id="ARBA00005709"/>
    </source>
</evidence>
<gene>
    <name evidence="5" type="ORF">GH807_08390</name>
</gene>
<dbReference type="Proteomes" id="UP000653358">
    <property type="component" value="Unassembled WGS sequence"/>
</dbReference>
<accession>A0ABR6WKQ1</accession>
<evidence type="ECO:0000313" key="6">
    <source>
        <dbReference type="Proteomes" id="UP000653358"/>
    </source>
</evidence>
<dbReference type="EMBL" id="WJBB01000008">
    <property type="protein sequence ID" value="MBC3797064.1"/>
    <property type="molecule type" value="Genomic_DNA"/>
</dbReference>
<dbReference type="PANTHER" id="PTHR42792">
    <property type="entry name" value="FLAGELLIN"/>
    <property type="match status" value="1"/>
</dbReference>
<dbReference type="Gene3D" id="1.20.1330.10">
    <property type="entry name" value="f41 fragment of flagellin, N-terminal domain"/>
    <property type="match status" value="1"/>
</dbReference>
<evidence type="ECO:0000256" key="1">
    <source>
        <dbReference type="ARBA" id="ARBA00004365"/>
    </source>
</evidence>
<comment type="similarity">
    <text evidence="2">Belongs to the bacterial flagellin family.</text>
</comment>
<sequence length="128" mass="13602">MKFQIGANQSQSTSLSVAAMGSTDLGIDKLDLTTQSGADAAITTIDSAITNVSSERAKLGAVQNRLEHTINNLSTSSENATSAESRIRDVDMAKEMTEFTKNNILSQAAQSMLAQANKQPQNVLSLLQ</sequence>
<evidence type="ECO:0000313" key="5">
    <source>
        <dbReference type="EMBL" id="MBC3797064.1"/>
    </source>
</evidence>
<dbReference type="Gene3D" id="6.10.10.10">
    <property type="entry name" value="Flagellar export chaperone, C-terminal domain"/>
    <property type="match status" value="1"/>
</dbReference>
<dbReference type="InterPro" id="IPR001492">
    <property type="entry name" value="Flagellin"/>
</dbReference>
<organism evidence="5 6">
    <name type="scientific">Acetobacterium tundrae</name>
    <dbReference type="NCBI Taxonomy" id="132932"/>
    <lineage>
        <taxon>Bacteria</taxon>
        <taxon>Bacillati</taxon>
        <taxon>Bacillota</taxon>
        <taxon>Clostridia</taxon>
        <taxon>Eubacteriales</taxon>
        <taxon>Eubacteriaceae</taxon>
        <taxon>Acetobacterium</taxon>
    </lineage>
</organism>
<reference evidence="5 6" key="1">
    <citation type="journal article" date="2020" name="mSystems">
        <title>Defining Genomic and Predicted Metabolic Features of the Acetobacterium Genus.</title>
        <authorList>
            <person name="Ross D.E."/>
            <person name="Marshall C.W."/>
            <person name="Gulliver D."/>
            <person name="May H.D."/>
            <person name="Norman R.S."/>
        </authorList>
    </citation>
    <scope>NUCLEOTIDE SEQUENCE [LARGE SCALE GENOMIC DNA]</scope>
    <source>
        <strain evidence="5 6">DSM 9173</strain>
    </source>
</reference>
<protein>
    <recommendedName>
        <fullName evidence="4">Flagellin C-terminal domain-containing protein</fullName>
    </recommendedName>
</protein>
<comment type="caution">
    <text evidence="5">The sequence shown here is derived from an EMBL/GenBank/DDBJ whole genome shotgun (WGS) entry which is preliminary data.</text>
</comment>
<dbReference type="InterPro" id="IPR042187">
    <property type="entry name" value="Flagellin_C_sub2"/>
</dbReference>
<dbReference type="Pfam" id="PF00700">
    <property type="entry name" value="Flagellin_C"/>
    <property type="match status" value="1"/>
</dbReference>